<sequence>MNNKNIINLKEHKDFSVYGKKLKDTNDDGGGGDMSNYVTKEEFNEVIKDLTHQIELNQVTLLSKFESVNNKIDSISETIPDKLQIALNEQSKEDRKDTVETRRYIIGTIVIGLLSLAISLFT</sequence>
<comment type="caution">
    <text evidence="2">The sequence shown here is derived from an EMBL/GenBank/DDBJ whole genome shotgun (WGS) entry which is preliminary data.</text>
</comment>
<keyword evidence="1" id="KW-1133">Transmembrane helix</keyword>
<dbReference type="EMBL" id="JARPYT010000012">
    <property type="protein sequence ID" value="MDT2637620.1"/>
    <property type="molecule type" value="Genomic_DNA"/>
</dbReference>
<accession>A0AAW8TKK8</accession>
<evidence type="ECO:0000256" key="1">
    <source>
        <dbReference type="SAM" id="Phobius"/>
    </source>
</evidence>
<organism evidence="2 3">
    <name type="scientific">Enterococcus dongliensis</name>
    <dbReference type="NCBI Taxonomy" id="2559925"/>
    <lineage>
        <taxon>Bacteria</taxon>
        <taxon>Bacillati</taxon>
        <taxon>Bacillota</taxon>
        <taxon>Bacilli</taxon>
        <taxon>Lactobacillales</taxon>
        <taxon>Enterococcaceae</taxon>
        <taxon>Enterococcus</taxon>
    </lineage>
</organism>
<name>A0AAW8TKK8_9ENTE</name>
<keyword evidence="1" id="KW-0812">Transmembrane</keyword>
<feature type="transmembrane region" description="Helical" evidence="1">
    <location>
        <begin position="104"/>
        <end position="121"/>
    </location>
</feature>
<gene>
    <name evidence="2" type="ORF">P7D36_08965</name>
</gene>
<dbReference type="AlphaFoldDB" id="A0AAW8TKK8"/>
<keyword evidence="1" id="KW-0472">Membrane</keyword>
<reference evidence="2" key="1">
    <citation type="submission" date="2023-03" db="EMBL/GenBank/DDBJ databases">
        <authorList>
            <person name="Shen W."/>
            <person name="Cai J."/>
        </authorList>
    </citation>
    <scope>NUCLEOTIDE SEQUENCE</scope>
    <source>
        <strain evidence="2">P55-2</strain>
    </source>
</reference>
<evidence type="ECO:0000313" key="2">
    <source>
        <dbReference type="EMBL" id="MDT2637620.1"/>
    </source>
</evidence>
<protein>
    <submittedName>
        <fullName evidence="2">Uncharacterized protein</fullName>
    </submittedName>
</protein>
<dbReference type="Proteomes" id="UP001245561">
    <property type="component" value="Unassembled WGS sequence"/>
</dbReference>
<evidence type="ECO:0000313" key="3">
    <source>
        <dbReference type="Proteomes" id="UP001245561"/>
    </source>
</evidence>
<proteinExistence type="predicted"/>
<dbReference type="RefSeq" id="WP_311800977.1">
    <property type="nucleotide sequence ID" value="NZ_JARPYS010000011.1"/>
</dbReference>